<proteinExistence type="predicted"/>
<sequence>MQKMLSVTSESSNDSESSINSIADSVKNVVRAEEFQVKPYESENSDEDDEVKEYVVVASVHGSPTNS</sequence>
<protein>
    <submittedName>
        <fullName evidence="2">Uncharacterized protein</fullName>
    </submittedName>
</protein>
<name>A0A8X6I8E2_9ARAC</name>
<accession>A0A8X6I8E2</accession>
<gene>
    <name evidence="2" type="ORF">TNIN_397721</name>
</gene>
<reference evidence="2" key="1">
    <citation type="submission" date="2020-08" db="EMBL/GenBank/DDBJ databases">
        <title>Multicomponent nature underlies the extraordinary mechanical properties of spider dragline silk.</title>
        <authorList>
            <person name="Kono N."/>
            <person name="Nakamura H."/>
            <person name="Mori M."/>
            <person name="Yoshida Y."/>
            <person name="Ohtoshi R."/>
            <person name="Malay A.D."/>
            <person name="Moran D.A.P."/>
            <person name="Tomita M."/>
            <person name="Numata K."/>
            <person name="Arakawa K."/>
        </authorList>
    </citation>
    <scope>NUCLEOTIDE SEQUENCE</scope>
</reference>
<keyword evidence="3" id="KW-1185">Reference proteome</keyword>
<comment type="caution">
    <text evidence="2">The sequence shown here is derived from an EMBL/GenBank/DDBJ whole genome shotgun (WGS) entry which is preliminary data.</text>
</comment>
<dbReference type="AlphaFoldDB" id="A0A8X6I8E2"/>
<organism evidence="2 3">
    <name type="scientific">Trichonephila inaurata madagascariensis</name>
    <dbReference type="NCBI Taxonomy" id="2747483"/>
    <lineage>
        <taxon>Eukaryota</taxon>
        <taxon>Metazoa</taxon>
        <taxon>Ecdysozoa</taxon>
        <taxon>Arthropoda</taxon>
        <taxon>Chelicerata</taxon>
        <taxon>Arachnida</taxon>
        <taxon>Araneae</taxon>
        <taxon>Araneomorphae</taxon>
        <taxon>Entelegynae</taxon>
        <taxon>Araneoidea</taxon>
        <taxon>Nephilidae</taxon>
        <taxon>Trichonephila</taxon>
        <taxon>Trichonephila inaurata</taxon>
    </lineage>
</organism>
<evidence type="ECO:0000256" key="1">
    <source>
        <dbReference type="SAM" id="MobiDB-lite"/>
    </source>
</evidence>
<evidence type="ECO:0000313" key="3">
    <source>
        <dbReference type="Proteomes" id="UP000886998"/>
    </source>
</evidence>
<feature type="region of interest" description="Disordered" evidence="1">
    <location>
        <begin position="1"/>
        <end position="21"/>
    </location>
</feature>
<dbReference type="EMBL" id="BMAV01024594">
    <property type="protein sequence ID" value="GFS34472.1"/>
    <property type="molecule type" value="Genomic_DNA"/>
</dbReference>
<dbReference type="Proteomes" id="UP000886998">
    <property type="component" value="Unassembled WGS sequence"/>
</dbReference>
<evidence type="ECO:0000313" key="2">
    <source>
        <dbReference type="EMBL" id="GFS34472.1"/>
    </source>
</evidence>